<keyword evidence="1" id="KW-0347">Helicase</keyword>
<keyword evidence="1" id="KW-0547">Nucleotide-binding</keyword>
<feature type="domain" description="DNA helicase Pif1-like 2B" evidence="3">
    <location>
        <begin position="119"/>
        <end position="161"/>
    </location>
</feature>
<evidence type="ECO:0000256" key="1">
    <source>
        <dbReference type="RuleBase" id="RU363044"/>
    </source>
</evidence>
<keyword evidence="4" id="KW-1185">Reference proteome</keyword>
<comment type="similarity">
    <text evidence="1">Belongs to the helicase family.</text>
</comment>
<dbReference type="InterPro" id="IPR049163">
    <property type="entry name" value="Pif1-like_2B_dom"/>
</dbReference>
<keyword evidence="1" id="KW-0234">DNA repair</keyword>
<dbReference type="RefSeq" id="XP_025407405.1">
    <property type="nucleotide sequence ID" value="XM_025551620.1"/>
</dbReference>
<dbReference type="Pfam" id="PF05970">
    <property type="entry name" value="PIF1"/>
    <property type="match status" value="1"/>
</dbReference>
<dbReference type="InterPro" id="IPR027417">
    <property type="entry name" value="P-loop_NTPase"/>
</dbReference>
<evidence type="ECO:0000259" key="3">
    <source>
        <dbReference type="Pfam" id="PF21530"/>
    </source>
</evidence>
<accession>A0A8B8FAM9</accession>
<dbReference type="GO" id="GO:0043139">
    <property type="term" value="F:5'-3' DNA helicase activity"/>
    <property type="evidence" value="ECO:0007669"/>
    <property type="project" value="UniProtKB-EC"/>
</dbReference>
<dbReference type="GO" id="GO:0005524">
    <property type="term" value="F:ATP binding"/>
    <property type="evidence" value="ECO:0007669"/>
    <property type="project" value="UniProtKB-KW"/>
</dbReference>
<comment type="cofactor">
    <cofactor evidence="1">
        <name>Mg(2+)</name>
        <dbReference type="ChEBI" id="CHEBI:18420"/>
    </cofactor>
</comment>
<dbReference type="GO" id="GO:0000723">
    <property type="term" value="P:telomere maintenance"/>
    <property type="evidence" value="ECO:0007669"/>
    <property type="project" value="InterPro"/>
</dbReference>
<reference evidence="5" key="1">
    <citation type="submission" date="2025-08" db="UniProtKB">
        <authorList>
            <consortium name="RefSeq"/>
        </authorList>
    </citation>
    <scope>IDENTIFICATION</scope>
    <source>
        <tissue evidence="5">Whole body</tissue>
    </source>
</reference>
<dbReference type="GO" id="GO:0006281">
    <property type="term" value="P:DNA repair"/>
    <property type="evidence" value="ECO:0007669"/>
    <property type="project" value="UniProtKB-KW"/>
</dbReference>
<dbReference type="AlphaFoldDB" id="A0A8B8FAM9"/>
<dbReference type="PANTHER" id="PTHR10492:SF57">
    <property type="entry name" value="ATP-DEPENDENT DNA HELICASE"/>
    <property type="match status" value="1"/>
</dbReference>
<dbReference type="GO" id="GO:0006310">
    <property type="term" value="P:DNA recombination"/>
    <property type="evidence" value="ECO:0007669"/>
    <property type="project" value="UniProtKB-KW"/>
</dbReference>
<gene>
    <name evidence="5" type="primary">LOC112681357</name>
</gene>
<name>A0A8B8FAM9_9HEMI</name>
<dbReference type="InterPro" id="IPR010285">
    <property type="entry name" value="DNA_helicase_pif1-like_DEAD"/>
</dbReference>
<evidence type="ECO:0000259" key="2">
    <source>
        <dbReference type="Pfam" id="PF05970"/>
    </source>
</evidence>
<protein>
    <recommendedName>
        <fullName evidence="1">ATP-dependent DNA helicase</fullName>
        <ecNumber evidence="1">5.6.2.3</ecNumber>
    </recommendedName>
</protein>
<keyword evidence="1" id="KW-0378">Hydrolase</keyword>
<dbReference type="Pfam" id="PF21530">
    <property type="entry name" value="Pif1_2B_dom"/>
    <property type="match status" value="1"/>
</dbReference>
<keyword evidence="1" id="KW-0067">ATP-binding</keyword>
<feature type="domain" description="DNA helicase Pif1-like DEAD-box helicase" evidence="2">
    <location>
        <begin position="30"/>
        <end position="95"/>
    </location>
</feature>
<dbReference type="SUPFAM" id="SSF52540">
    <property type="entry name" value="P-loop containing nucleoside triphosphate hydrolases"/>
    <property type="match status" value="1"/>
</dbReference>
<proteinExistence type="inferred from homology"/>
<keyword evidence="1" id="KW-0233">DNA recombination</keyword>
<keyword evidence="1" id="KW-0227">DNA damage</keyword>
<dbReference type="GO" id="GO:0016787">
    <property type="term" value="F:hydrolase activity"/>
    <property type="evidence" value="ECO:0007669"/>
    <property type="project" value="UniProtKB-KW"/>
</dbReference>
<dbReference type="OrthoDB" id="272985at2759"/>
<dbReference type="GeneID" id="112681357"/>
<dbReference type="Proteomes" id="UP000694846">
    <property type="component" value="Unplaced"/>
</dbReference>
<evidence type="ECO:0000313" key="4">
    <source>
        <dbReference type="Proteomes" id="UP000694846"/>
    </source>
</evidence>
<comment type="catalytic activity">
    <reaction evidence="1">
        <text>ATP + H2O = ADP + phosphate + H(+)</text>
        <dbReference type="Rhea" id="RHEA:13065"/>
        <dbReference type="ChEBI" id="CHEBI:15377"/>
        <dbReference type="ChEBI" id="CHEBI:15378"/>
        <dbReference type="ChEBI" id="CHEBI:30616"/>
        <dbReference type="ChEBI" id="CHEBI:43474"/>
        <dbReference type="ChEBI" id="CHEBI:456216"/>
        <dbReference type="EC" id="5.6.2.3"/>
    </reaction>
</comment>
<dbReference type="PANTHER" id="PTHR10492">
    <property type="match status" value="1"/>
</dbReference>
<organism evidence="4 5">
    <name type="scientific">Sipha flava</name>
    <name type="common">yellow sugarcane aphid</name>
    <dbReference type="NCBI Taxonomy" id="143950"/>
    <lineage>
        <taxon>Eukaryota</taxon>
        <taxon>Metazoa</taxon>
        <taxon>Ecdysozoa</taxon>
        <taxon>Arthropoda</taxon>
        <taxon>Hexapoda</taxon>
        <taxon>Insecta</taxon>
        <taxon>Pterygota</taxon>
        <taxon>Neoptera</taxon>
        <taxon>Paraneoptera</taxon>
        <taxon>Hemiptera</taxon>
        <taxon>Sternorrhyncha</taxon>
        <taxon>Aphidomorpha</taxon>
        <taxon>Aphidoidea</taxon>
        <taxon>Aphididae</taxon>
        <taxon>Sipha</taxon>
    </lineage>
</organism>
<sequence length="226" mass="25786">MVSGGRSMTRGHYFFDHRTDTVPERDINENQIFFIVDEALMVSVYALMVVKRLSKYVMENGFFSVGKVIVLGLGGDFRQVLPVVPHGSRLLTIQSRQEKTFLSLNTVSKECYNFLFPTEFLDNLHLSDLPPHSMILKQAMVVLLKFNVDSNLMNGTRFTVRNMYDQSLDLESITGQTTDQCILLPKIDLTPSDSTLPFSFTRRQFPIRIAFAMTINKVKGQTFNKV</sequence>
<dbReference type="EC" id="5.6.2.3" evidence="1"/>
<evidence type="ECO:0000313" key="5">
    <source>
        <dbReference type="RefSeq" id="XP_025407405.1"/>
    </source>
</evidence>